<organism evidence="1 2">
    <name type="scientific">Paraburkholderia silviterrae</name>
    <dbReference type="NCBI Taxonomy" id="2528715"/>
    <lineage>
        <taxon>Bacteria</taxon>
        <taxon>Pseudomonadati</taxon>
        <taxon>Pseudomonadota</taxon>
        <taxon>Betaproteobacteria</taxon>
        <taxon>Burkholderiales</taxon>
        <taxon>Burkholderiaceae</taxon>
        <taxon>Paraburkholderia</taxon>
    </lineage>
</organism>
<comment type="caution">
    <text evidence="1">The sequence shown here is derived from an EMBL/GenBank/DDBJ whole genome shotgun (WGS) entry which is preliminary data.</text>
</comment>
<dbReference type="Proteomes" id="UP000295722">
    <property type="component" value="Unassembled WGS sequence"/>
</dbReference>
<name>A0A4R5MCH4_9BURK</name>
<proteinExistence type="predicted"/>
<dbReference type="EMBL" id="SMRP01000003">
    <property type="protein sequence ID" value="TDG24670.1"/>
    <property type="molecule type" value="Genomic_DNA"/>
</dbReference>
<dbReference type="OrthoDB" id="9113045at2"/>
<keyword evidence="2" id="KW-1185">Reference proteome</keyword>
<accession>A0A4R5MCH4</accession>
<evidence type="ECO:0000313" key="1">
    <source>
        <dbReference type="EMBL" id="TDG24670.1"/>
    </source>
</evidence>
<dbReference type="RefSeq" id="WP_133194507.1">
    <property type="nucleotide sequence ID" value="NZ_JBHUCW010000006.1"/>
</dbReference>
<protein>
    <submittedName>
        <fullName evidence="1">Uncharacterized protein</fullName>
    </submittedName>
</protein>
<dbReference type="AlphaFoldDB" id="A0A4R5MCH4"/>
<reference evidence="1 2" key="1">
    <citation type="submission" date="2019-03" db="EMBL/GenBank/DDBJ databases">
        <title>Paraburkholderia sp. 4M-K11, isolated from subtropical forest soil.</title>
        <authorList>
            <person name="Gao Z.-H."/>
            <person name="Qiu L.-H."/>
        </authorList>
    </citation>
    <scope>NUCLEOTIDE SEQUENCE [LARGE SCALE GENOMIC DNA]</scope>
    <source>
        <strain evidence="1 2">4M-K11</strain>
    </source>
</reference>
<gene>
    <name evidence="1" type="ORF">EYW47_08965</name>
</gene>
<evidence type="ECO:0000313" key="2">
    <source>
        <dbReference type="Proteomes" id="UP000295722"/>
    </source>
</evidence>
<sequence>MDDSQHRNIFPPLTSEQIRELATAVRDDFGPSLSRAIFIDHLLMLLEDVPGFEAGGITTSLIESAWVGYAGLTD</sequence>